<accession>A0A7M4DFI2</accession>
<name>A0A7M4DFI2_9MICO</name>
<dbReference type="Proteomes" id="UP000419743">
    <property type="component" value="Unassembled WGS sequence"/>
</dbReference>
<gene>
    <name evidence="7" type="primary">garR_1</name>
    <name evidence="7" type="ORF">HALOF300_00873</name>
</gene>
<dbReference type="Gene3D" id="3.40.50.720">
    <property type="entry name" value="NAD(P)-binding Rossmann-like Domain"/>
    <property type="match status" value="1"/>
</dbReference>
<dbReference type="EMBL" id="CACRYJ010000014">
    <property type="protein sequence ID" value="VZO35675.1"/>
    <property type="molecule type" value="Genomic_DNA"/>
</dbReference>
<dbReference type="GO" id="GO:0050661">
    <property type="term" value="F:NADP binding"/>
    <property type="evidence" value="ECO:0007669"/>
    <property type="project" value="InterPro"/>
</dbReference>
<dbReference type="InterPro" id="IPR036291">
    <property type="entry name" value="NAD(P)-bd_dom_sf"/>
</dbReference>
<dbReference type="SUPFAM" id="SSF48179">
    <property type="entry name" value="6-phosphogluconate dehydrogenase C-terminal domain-like"/>
    <property type="match status" value="1"/>
</dbReference>
<proteinExistence type="inferred from homology"/>
<dbReference type="GO" id="GO:0008679">
    <property type="term" value="F:2-hydroxy-3-oxopropionate reductase activity"/>
    <property type="evidence" value="ECO:0007669"/>
    <property type="project" value="UniProtKB-EC"/>
</dbReference>
<keyword evidence="3" id="KW-0520">NAD</keyword>
<dbReference type="Gene3D" id="1.10.1040.10">
    <property type="entry name" value="N-(1-d-carboxylethyl)-l-norvaline Dehydrogenase, domain 2"/>
    <property type="match status" value="1"/>
</dbReference>
<dbReference type="AlphaFoldDB" id="A0A7M4DFI2"/>
<evidence type="ECO:0000256" key="4">
    <source>
        <dbReference type="PIRSR" id="PIRSR000103-1"/>
    </source>
</evidence>
<evidence type="ECO:0000313" key="7">
    <source>
        <dbReference type="EMBL" id="VZO35675.1"/>
    </source>
</evidence>
<keyword evidence="8" id="KW-1185">Reference proteome</keyword>
<feature type="domain" description="6-phosphogluconate dehydrogenase NADP-binding" evidence="5">
    <location>
        <begin position="7"/>
        <end position="165"/>
    </location>
</feature>
<feature type="active site" evidence="4">
    <location>
        <position position="175"/>
    </location>
</feature>
<dbReference type="PIRSF" id="PIRSF000103">
    <property type="entry name" value="HIBADH"/>
    <property type="match status" value="1"/>
</dbReference>
<evidence type="ECO:0000256" key="3">
    <source>
        <dbReference type="ARBA" id="ARBA00023027"/>
    </source>
</evidence>
<evidence type="ECO:0000256" key="2">
    <source>
        <dbReference type="ARBA" id="ARBA00023002"/>
    </source>
</evidence>
<evidence type="ECO:0000259" key="5">
    <source>
        <dbReference type="Pfam" id="PF03446"/>
    </source>
</evidence>
<dbReference type="InterPro" id="IPR029154">
    <property type="entry name" value="HIBADH-like_NADP-bd"/>
</dbReference>
<comment type="similarity">
    <text evidence="1">Belongs to the HIBADH-related family.</text>
</comment>
<dbReference type="InterPro" id="IPR008927">
    <property type="entry name" value="6-PGluconate_DH-like_C_sf"/>
</dbReference>
<dbReference type="EC" id="1.1.1.60" evidence="7"/>
<evidence type="ECO:0000256" key="1">
    <source>
        <dbReference type="ARBA" id="ARBA00009080"/>
    </source>
</evidence>
<keyword evidence="2 7" id="KW-0560">Oxidoreductase</keyword>
<dbReference type="RefSeq" id="WP_156739615.1">
    <property type="nucleotide sequence ID" value="NZ_CACRYJ010000014.1"/>
</dbReference>
<dbReference type="GO" id="GO:0051287">
    <property type="term" value="F:NAD binding"/>
    <property type="evidence" value="ECO:0007669"/>
    <property type="project" value="InterPro"/>
</dbReference>
<dbReference type="InterPro" id="IPR015815">
    <property type="entry name" value="HIBADH-related"/>
</dbReference>
<dbReference type="PANTHER" id="PTHR43060">
    <property type="entry name" value="3-HYDROXYISOBUTYRATE DEHYDROGENASE-LIKE 1, MITOCHONDRIAL-RELATED"/>
    <property type="match status" value="1"/>
</dbReference>
<dbReference type="PANTHER" id="PTHR43060:SF15">
    <property type="entry name" value="3-HYDROXYISOBUTYRATE DEHYDROGENASE-LIKE 1, MITOCHONDRIAL-RELATED"/>
    <property type="match status" value="1"/>
</dbReference>
<dbReference type="Pfam" id="PF14833">
    <property type="entry name" value="NAD_binding_11"/>
    <property type="match status" value="1"/>
</dbReference>
<protein>
    <submittedName>
        <fullName evidence="7">2-hydroxy-3-oxopropionate reductase</fullName>
        <ecNumber evidence="7">1.1.1.60</ecNumber>
    </submittedName>
</protein>
<comment type="caution">
    <text evidence="7">The sequence shown here is derived from an EMBL/GenBank/DDBJ whole genome shotgun (WGS) entry which is preliminary data.</text>
</comment>
<dbReference type="Pfam" id="PF03446">
    <property type="entry name" value="NAD_binding_2"/>
    <property type="match status" value="1"/>
</dbReference>
<evidence type="ECO:0000313" key="8">
    <source>
        <dbReference type="Proteomes" id="UP000419743"/>
    </source>
</evidence>
<organism evidence="7 8">
    <name type="scientific">Occultella aeris</name>
    <dbReference type="NCBI Taxonomy" id="2761496"/>
    <lineage>
        <taxon>Bacteria</taxon>
        <taxon>Bacillati</taxon>
        <taxon>Actinomycetota</taxon>
        <taxon>Actinomycetes</taxon>
        <taxon>Micrococcales</taxon>
        <taxon>Ruaniaceae</taxon>
        <taxon>Occultella</taxon>
    </lineage>
</organism>
<dbReference type="InterPro" id="IPR006115">
    <property type="entry name" value="6PGDH_NADP-bd"/>
</dbReference>
<reference evidence="7 8" key="1">
    <citation type="submission" date="2019-11" db="EMBL/GenBank/DDBJ databases">
        <authorList>
            <person name="Criscuolo A."/>
        </authorList>
    </citation>
    <scope>NUCLEOTIDE SEQUENCE [LARGE SCALE GENOMIC DNA]</scope>
    <source>
        <strain evidence="7">CIP111667</strain>
    </source>
</reference>
<feature type="domain" description="3-hydroxyisobutyrate dehydrogenase-like NAD-binding" evidence="6">
    <location>
        <begin position="169"/>
        <end position="289"/>
    </location>
</feature>
<dbReference type="InterPro" id="IPR013328">
    <property type="entry name" value="6PGD_dom2"/>
</dbReference>
<evidence type="ECO:0000259" key="6">
    <source>
        <dbReference type="Pfam" id="PF14833"/>
    </source>
</evidence>
<dbReference type="SUPFAM" id="SSF51735">
    <property type="entry name" value="NAD(P)-binding Rossmann-fold domains"/>
    <property type="match status" value="1"/>
</dbReference>
<sequence length="295" mass="30058">MTDHGLRVGWIGTGLMGLPMAQRVLAAGHSVTVHTRRPNGAAALIGRGAVAAGTVSECVRDVDVVVTIVSAPADVEQLYRGTDGILAHVASGTVAVDLTTSAPDLARNLAETGARRGVTVLDGPVSGGPAGAEAGTLSVMLGGDAVGIERVRPVLDAFAASIVHQGAAGSGQLAKLVNQTLVAGVTLAACEAYSLASRSGLDLDRLVQSVRPGIAGSRLVDFIWGRLREEDIEPGFKLDHLRKDLGLVAEAVSATGGVDLPGTSLVAELVDKVSAERGGDRGTQALVTALTDWRS</sequence>